<organism evidence="8 9">
    <name type="scientific">Lactococcus termiticola</name>
    <dbReference type="NCBI Taxonomy" id="2169526"/>
    <lineage>
        <taxon>Bacteria</taxon>
        <taxon>Bacillati</taxon>
        <taxon>Bacillota</taxon>
        <taxon>Bacilli</taxon>
        <taxon>Lactobacillales</taxon>
        <taxon>Streptococcaceae</taxon>
        <taxon>Lactococcus</taxon>
    </lineage>
</organism>
<dbReference type="InterPro" id="IPR001127">
    <property type="entry name" value="PTS_EIIA_1_perm"/>
</dbReference>
<dbReference type="PANTHER" id="PTHR45008">
    <property type="entry name" value="PTS SYSTEM GLUCOSE-SPECIFIC EIIA COMPONENT"/>
    <property type="match status" value="1"/>
</dbReference>
<evidence type="ECO:0000256" key="3">
    <source>
        <dbReference type="ARBA" id="ARBA00022597"/>
    </source>
</evidence>
<gene>
    <name evidence="8" type="primary">nagE</name>
    <name evidence="8" type="ORF">NtB2_00129</name>
</gene>
<dbReference type="PROSITE" id="PS51093">
    <property type="entry name" value="PTS_EIIA_TYPE_1"/>
    <property type="match status" value="1"/>
</dbReference>
<dbReference type="EMBL" id="BFFO01000001">
    <property type="protein sequence ID" value="GBG96026.1"/>
    <property type="molecule type" value="Genomic_DNA"/>
</dbReference>
<keyword evidence="9" id="KW-1185">Reference proteome</keyword>
<dbReference type="PANTHER" id="PTHR45008:SF1">
    <property type="entry name" value="PTS SYSTEM GLUCOSE-SPECIFIC EIIA COMPONENT"/>
    <property type="match status" value="1"/>
</dbReference>
<dbReference type="Proteomes" id="UP000245021">
    <property type="component" value="Unassembled WGS sequence"/>
</dbReference>
<evidence type="ECO:0000256" key="5">
    <source>
        <dbReference type="ARBA" id="ARBA00022683"/>
    </source>
</evidence>
<evidence type="ECO:0000313" key="9">
    <source>
        <dbReference type="Proteomes" id="UP000245021"/>
    </source>
</evidence>
<evidence type="ECO:0000313" key="8">
    <source>
        <dbReference type="EMBL" id="GBG96026.1"/>
    </source>
</evidence>
<dbReference type="OrthoDB" id="9769191at2"/>
<protein>
    <submittedName>
        <fullName evidence="8">Glucose specific PTS system IIA component</fullName>
    </submittedName>
</protein>
<dbReference type="SUPFAM" id="SSF51261">
    <property type="entry name" value="Duplicated hybrid motif"/>
    <property type="match status" value="1"/>
</dbReference>
<keyword evidence="2" id="KW-0813">Transport</keyword>
<accession>A0A2R5HDX7</accession>
<keyword evidence="3" id="KW-0762">Sugar transport</keyword>
<feature type="domain" description="PTS EIIA type-1" evidence="7">
    <location>
        <begin position="34"/>
        <end position="136"/>
    </location>
</feature>
<evidence type="ECO:0000259" key="7">
    <source>
        <dbReference type="PROSITE" id="PS51093"/>
    </source>
</evidence>
<dbReference type="AlphaFoldDB" id="A0A2R5HDX7"/>
<reference evidence="8 9" key="1">
    <citation type="journal article" date="2018" name="Genome Announc.">
        <title>Draft Genome Sequence of Lactococcus sp. Strain NtB2 (JCM 32569), Isolated from the Gut of the Higher Termite Nasutitermes takasagoensis.</title>
        <authorList>
            <person name="Noda S."/>
            <person name="Aihara C."/>
            <person name="Yuki M."/>
            <person name="Ohkuma M."/>
        </authorList>
    </citation>
    <scope>NUCLEOTIDE SEQUENCE [LARGE SCALE GENOMIC DNA]</scope>
    <source>
        <strain evidence="8 9">NtB2</strain>
    </source>
</reference>
<dbReference type="RefSeq" id="WP_109245014.1">
    <property type="nucleotide sequence ID" value="NZ_BFFO01000001.1"/>
</dbReference>
<comment type="caution">
    <text evidence="8">The sequence shown here is derived from an EMBL/GenBank/DDBJ whole genome shotgun (WGS) entry which is preliminary data.</text>
</comment>
<sequence>MFGRRKKQQIELIDDPKIYAPLDGEVLDLSVVPDPIFAQKKMGDGFAIKPTGNKIYSPVAGSVIMKEGHAVAFRRLDGLEVLLHFGLDTVGLTPSPVRLKVAVGDVVEPGQEIGKADWLRVEAKGLSIMTMVILTNSSEKLEKLEIDYREAQATELLGEAIAK</sequence>
<dbReference type="Gene3D" id="2.70.70.10">
    <property type="entry name" value="Glucose Permease (Domain IIA)"/>
    <property type="match status" value="1"/>
</dbReference>
<dbReference type="NCBIfam" id="TIGR00830">
    <property type="entry name" value="PTBA"/>
    <property type="match status" value="1"/>
</dbReference>
<evidence type="ECO:0000256" key="1">
    <source>
        <dbReference type="ARBA" id="ARBA00004496"/>
    </source>
</evidence>
<evidence type="ECO:0000256" key="2">
    <source>
        <dbReference type="ARBA" id="ARBA00022448"/>
    </source>
</evidence>
<dbReference type="InterPro" id="IPR050890">
    <property type="entry name" value="PTS_EIIA_component"/>
</dbReference>
<dbReference type="GO" id="GO:0009401">
    <property type="term" value="P:phosphoenolpyruvate-dependent sugar phosphotransferase system"/>
    <property type="evidence" value="ECO:0007669"/>
    <property type="project" value="UniProtKB-KW"/>
</dbReference>
<keyword evidence="4" id="KW-0808">Transferase</keyword>
<dbReference type="GO" id="GO:0005737">
    <property type="term" value="C:cytoplasm"/>
    <property type="evidence" value="ECO:0007669"/>
    <property type="project" value="UniProtKB-SubCell"/>
</dbReference>
<dbReference type="PROSITE" id="PS00371">
    <property type="entry name" value="PTS_EIIA_TYPE_1_HIS"/>
    <property type="match status" value="1"/>
</dbReference>
<dbReference type="Pfam" id="PF00358">
    <property type="entry name" value="PTS_EIIA_1"/>
    <property type="match status" value="1"/>
</dbReference>
<name>A0A2R5HDX7_9LACT</name>
<evidence type="ECO:0000256" key="6">
    <source>
        <dbReference type="ARBA" id="ARBA00022777"/>
    </source>
</evidence>
<proteinExistence type="predicted"/>
<comment type="subcellular location">
    <subcellularLocation>
        <location evidence="1">Cytoplasm</location>
    </subcellularLocation>
</comment>
<keyword evidence="6" id="KW-0418">Kinase</keyword>
<dbReference type="GO" id="GO:0016301">
    <property type="term" value="F:kinase activity"/>
    <property type="evidence" value="ECO:0007669"/>
    <property type="project" value="UniProtKB-KW"/>
</dbReference>
<evidence type="ECO:0000256" key="4">
    <source>
        <dbReference type="ARBA" id="ARBA00022679"/>
    </source>
</evidence>
<dbReference type="InterPro" id="IPR011055">
    <property type="entry name" value="Dup_hybrid_motif"/>
</dbReference>
<keyword evidence="5" id="KW-0598">Phosphotransferase system</keyword>